<dbReference type="InterPro" id="IPR025364">
    <property type="entry name" value="DUF4268"/>
</dbReference>
<evidence type="ECO:0000313" key="2">
    <source>
        <dbReference type="EMBL" id="WOB08252.1"/>
    </source>
</evidence>
<dbReference type="Pfam" id="PF14088">
    <property type="entry name" value="DUF4268"/>
    <property type="match status" value="1"/>
</dbReference>
<feature type="domain" description="DUF4268" evidence="1">
    <location>
        <begin position="178"/>
        <end position="310"/>
    </location>
</feature>
<organism evidence="2 3">
    <name type="scientific">Piscinibacter gummiphilus</name>
    <dbReference type="NCBI Taxonomy" id="946333"/>
    <lineage>
        <taxon>Bacteria</taxon>
        <taxon>Pseudomonadati</taxon>
        <taxon>Pseudomonadota</taxon>
        <taxon>Betaproteobacteria</taxon>
        <taxon>Burkholderiales</taxon>
        <taxon>Sphaerotilaceae</taxon>
        <taxon>Piscinibacter</taxon>
    </lineage>
</organism>
<sequence length="332" mass="37479">MATELGTLQRVELREVWQHEEYHFTPWLAETGNLAALSDAVGLDLELMGLEVAVGPYAADLVCMDAMSNTPVLIENQLAKTDHNHLGQILTYAAGLEAKTVIWVASRFTDEHRAAIDWLNEITHEDWQFFGLEIELWRIGASPPAPRFNVVCRPNDWSRAVREEAAKAEGNSPTRSFQLRFWTSFRDYRAERKQGAPKPSAQSWQSFRVGRTGFQLEGVVRHSEQKLAVRLYINCADLPIKGVFRYLEARQGEIHAALGFPLVWDELPEGKGSVVYVVRDNCPLDDEARWPDWHEWLSATIAKMDSVFRPLIRPLQPADLPPTDGPALVAPG</sequence>
<dbReference type="RefSeq" id="WP_316700961.1">
    <property type="nucleotide sequence ID" value="NZ_CP136336.1"/>
</dbReference>
<dbReference type="EMBL" id="CP136336">
    <property type="protein sequence ID" value="WOB08252.1"/>
    <property type="molecule type" value="Genomic_DNA"/>
</dbReference>
<evidence type="ECO:0000259" key="1">
    <source>
        <dbReference type="Pfam" id="PF14088"/>
    </source>
</evidence>
<dbReference type="Gene3D" id="3.40.1350.10">
    <property type="match status" value="1"/>
</dbReference>
<keyword evidence="3" id="KW-1185">Reference proteome</keyword>
<name>A0ABZ0CTH5_9BURK</name>
<proteinExistence type="predicted"/>
<protein>
    <submittedName>
        <fullName evidence="2">DUF4268 domain-containing protein</fullName>
    </submittedName>
</protein>
<dbReference type="Proteomes" id="UP001303946">
    <property type="component" value="Chromosome"/>
</dbReference>
<gene>
    <name evidence="2" type="ORF">RXV79_25555</name>
</gene>
<reference evidence="2 3" key="1">
    <citation type="submission" date="2023-10" db="EMBL/GenBank/DDBJ databases">
        <title>Bacteria for the degradation of biodegradable plastic PBAT(Polybutylene adipate terephthalate).</title>
        <authorList>
            <person name="Weon H.-Y."/>
            <person name="Yeon J."/>
        </authorList>
    </citation>
    <scope>NUCLEOTIDE SEQUENCE [LARGE SCALE GENOMIC DNA]</scope>
    <source>
        <strain evidence="2 3">SBD 7-3</strain>
    </source>
</reference>
<evidence type="ECO:0000313" key="3">
    <source>
        <dbReference type="Proteomes" id="UP001303946"/>
    </source>
</evidence>
<accession>A0ABZ0CTH5</accession>
<dbReference type="InterPro" id="IPR011856">
    <property type="entry name" value="tRNA_endonuc-like_dom_sf"/>
</dbReference>